<dbReference type="OrthoDB" id="3672399at2"/>
<dbReference type="GO" id="GO:0016301">
    <property type="term" value="F:kinase activity"/>
    <property type="evidence" value="ECO:0007669"/>
    <property type="project" value="UniProtKB-KW"/>
</dbReference>
<dbReference type="PANTHER" id="PTHR43080">
    <property type="entry name" value="CBS DOMAIN-CONTAINING PROTEIN CBSX3, MITOCHONDRIAL"/>
    <property type="match status" value="1"/>
</dbReference>
<dbReference type="InterPro" id="IPR046342">
    <property type="entry name" value="CBS_dom_sf"/>
</dbReference>
<keyword evidence="5" id="KW-1185">Reference proteome</keyword>
<dbReference type="RefSeq" id="WP_130650343.1">
    <property type="nucleotide sequence ID" value="NZ_BMHA01000012.1"/>
</dbReference>
<name>A0A8J3ACC1_9ACTN</name>
<organism evidence="4 5">
    <name type="scientific">Egicoccus halophilus</name>
    <dbReference type="NCBI Taxonomy" id="1670830"/>
    <lineage>
        <taxon>Bacteria</taxon>
        <taxon>Bacillati</taxon>
        <taxon>Actinomycetota</taxon>
        <taxon>Nitriliruptoria</taxon>
        <taxon>Egicoccales</taxon>
        <taxon>Egicoccaceae</taxon>
        <taxon>Egicoccus</taxon>
    </lineage>
</organism>
<feature type="domain" description="CBS" evidence="3">
    <location>
        <begin position="78"/>
        <end position="134"/>
    </location>
</feature>
<evidence type="ECO:0000313" key="5">
    <source>
        <dbReference type="Proteomes" id="UP000650511"/>
    </source>
</evidence>
<evidence type="ECO:0000259" key="3">
    <source>
        <dbReference type="PROSITE" id="PS51371"/>
    </source>
</evidence>
<dbReference type="InterPro" id="IPR044725">
    <property type="entry name" value="CBSX3_CBS_dom"/>
</dbReference>
<dbReference type="PROSITE" id="PS51371">
    <property type="entry name" value="CBS"/>
    <property type="match status" value="2"/>
</dbReference>
<sequence>MSTTIAAILERKGHEVVTIAPEQTVSEVVAALRERGIGALVVVDGDDGVAGIVSERDVVRHLAEVGGDVLLARVADVMTTPVHTCTPQSTMDELTEQMTERRIRHLPVCEDGRLVGIVSIGDVVKERFEELHDHNRQLESYVAGSY</sequence>
<dbReference type="CDD" id="cd04623">
    <property type="entry name" value="CBS_pair_bac_euk"/>
    <property type="match status" value="1"/>
</dbReference>
<keyword evidence="4" id="KW-0418">Kinase</keyword>
<keyword evidence="1 2" id="KW-0129">CBS domain</keyword>
<proteinExistence type="predicted"/>
<comment type="caution">
    <text evidence="4">The sequence shown here is derived from an EMBL/GenBank/DDBJ whole genome shotgun (WGS) entry which is preliminary data.</text>
</comment>
<dbReference type="SMART" id="SM00116">
    <property type="entry name" value="CBS"/>
    <property type="match status" value="2"/>
</dbReference>
<keyword evidence="4" id="KW-0808">Transferase</keyword>
<evidence type="ECO:0000256" key="1">
    <source>
        <dbReference type="ARBA" id="ARBA00023122"/>
    </source>
</evidence>
<dbReference type="InterPro" id="IPR000644">
    <property type="entry name" value="CBS_dom"/>
</dbReference>
<feature type="domain" description="CBS" evidence="3">
    <location>
        <begin position="9"/>
        <end position="69"/>
    </location>
</feature>
<dbReference type="InterPro" id="IPR051257">
    <property type="entry name" value="Diverse_CBS-Domain"/>
</dbReference>
<dbReference type="PANTHER" id="PTHR43080:SF2">
    <property type="entry name" value="CBS DOMAIN-CONTAINING PROTEIN"/>
    <property type="match status" value="1"/>
</dbReference>
<dbReference type="AlphaFoldDB" id="A0A8J3ACC1"/>
<accession>A0A8J3ACC1</accession>
<evidence type="ECO:0000256" key="2">
    <source>
        <dbReference type="PROSITE-ProRule" id="PRU00703"/>
    </source>
</evidence>
<gene>
    <name evidence="4" type="ORF">GCM10011354_29290</name>
</gene>
<reference evidence="4" key="1">
    <citation type="journal article" date="2014" name="Int. J. Syst. Evol. Microbiol.">
        <title>Complete genome sequence of Corynebacterium casei LMG S-19264T (=DSM 44701T), isolated from a smear-ripened cheese.</title>
        <authorList>
            <consortium name="US DOE Joint Genome Institute (JGI-PGF)"/>
            <person name="Walter F."/>
            <person name="Albersmeier A."/>
            <person name="Kalinowski J."/>
            <person name="Ruckert C."/>
        </authorList>
    </citation>
    <scope>NUCLEOTIDE SEQUENCE</scope>
    <source>
        <strain evidence="4">CGMCC 1.14988</strain>
    </source>
</reference>
<evidence type="ECO:0000313" key="4">
    <source>
        <dbReference type="EMBL" id="GGI08480.1"/>
    </source>
</evidence>
<dbReference type="Pfam" id="PF00571">
    <property type="entry name" value="CBS"/>
    <property type="match status" value="2"/>
</dbReference>
<reference evidence="4" key="2">
    <citation type="submission" date="2020-09" db="EMBL/GenBank/DDBJ databases">
        <authorList>
            <person name="Sun Q."/>
            <person name="Zhou Y."/>
        </authorList>
    </citation>
    <scope>NUCLEOTIDE SEQUENCE</scope>
    <source>
        <strain evidence="4">CGMCC 1.14988</strain>
    </source>
</reference>
<protein>
    <submittedName>
        <fullName evidence="4">Histidine kinase</fullName>
    </submittedName>
</protein>
<dbReference type="SUPFAM" id="SSF54631">
    <property type="entry name" value="CBS-domain pair"/>
    <property type="match status" value="1"/>
</dbReference>
<dbReference type="Proteomes" id="UP000650511">
    <property type="component" value="Unassembled WGS sequence"/>
</dbReference>
<dbReference type="Gene3D" id="3.10.580.10">
    <property type="entry name" value="CBS-domain"/>
    <property type="match status" value="1"/>
</dbReference>
<dbReference type="EMBL" id="BMHA01000012">
    <property type="protein sequence ID" value="GGI08480.1"/>
    <property type="molecule type" value="Genomic_DNA"/>
</dbReference>